<dbReference type="EMBL" id="CM003530">
    <property type="protein sequence ID" value="RCV18495.1"/>
    <property type="molecule type" value="Genomic_DNA"/>
</dbReference>
<evidence type="ECO:0000256" key="5">
    <source>
        <dbReference type="ARBA" id="ARBA00022821"/>
    </source>
</evidence>
<dbReference type="InterPro" id="IPR058922">
    <property type="entry name" value="WHD_DRP"/>
</dbReference>
<dbReference type="InterPro" id="IPR036388">
    <property type="entry name" value="WH-like_DNA-bd_sf"/>
</dbReference>
<evidence type="ECO:0000256" key="4">
    <source>
        <dbReference type="ARBA" id="ARBA00022741"/>
    </source>
</evidence>
<evidence type="ECO:0000259" key="6">
    <source>
        <dbReference type="Pfam" id="PF18052"/>
    </source>
</evidence>
<dbReference type="PANTHER" id="PTHR23155:SF1228">
    <property type="entry name" value="NB-ARC DOMAIN CONTAINING PROTEIN, EXPRESSED"/>
    <property type="match status" value="1"/>
</dbReference>
<dbReference type="PANTHER" id="PTHR23155">
    <property type="entry name" value="DISEASE RESISTANCE PROTEIN RP"/>
    <property type="match status" value="1"/>
</dbReference>
<dbReference type="InterPro" id="IPR038005">
    <property type="entry name" value="RX-like_CC"/>
</dbReference>
<gene>
    <name evidence="8" type="ORF">SETIT_3G305400v2</name>
</gene>
<reference evidence="8" key="1">
    <citation type="journal article" date="2012" name="Nat. Biotechnol.">
        <title>Reference genome sequence of the model plant Setaria.</title>
        <authorList>
            <person name="Bennetzen J.L."/>
            <person name="Schmutz J."/>
            <person name="Wang H."/>
            <person name="Percifield R."/>
            <person name="Hawkins J."/>
            <person name="Pontaroli A.C."/>
            <person name="Estep M."/>
            <person name="Feng L."/>
            <person name="Vaughn J.N."/>
            <person name="Grimwood J."/>
            <person name="Jenkins J."/>
            <person name="Barry K."/>
            <person name="Lindquist E."/>
            <person name="Hellsten U."/>
            <person name="Deshpande S."/>
            <person name="Wang X."/>
            <person name="Wu X."/>
            <person name="Mitros T."/>
            <person name="Triplett J."/>
            <person name="Yang X."/>
            <person name="Ye C.Y."/>
            <person name="Mauro-Herrera M."/>
            <person name="Wang L."/>
            <person name="Li P."/>
            <person name="Sharma M."/>
            <person name="Sharma R."/>
            <person name="Ronald P.C."/>
            <person name="Panaud O."/>
            <person name="Kellogg E.A."/>
            <person name="Brutnell T.P."/>
            <person name="Doust A.N."/>
            <person name="Tuskan G.A."/>
            <person name="Rokhsar D."/>
            <person name="Devos K.M."/>
        </authorList>
    </citation>
    <scope>NUCLEOTIDE SEQUENCE [LARGE SCALE GENOMIC DNA]</scope>
    <source>
        <strain evidence="8">Yugu1</strain>
    </source>
</reference>
<dbReference type="GO" id="GO:0009626">
    <property type="term" value="P:plant-type hypersensitive response"/>
    <property type="evidence" value="ECO:0007669"/>
    <property type="project" value="UniProtKB-ARBA"/>
</dbReference>
<dbReference type="Gene3D" id="1.10.10.10">
    <property type="entry name" value="Winged helix-like DNA-binding domain superfamily/Winged helix DNA-binding domain"/>
    <property type="match status" value="1"/>
</dbReference>
<evidence type="ECO:0000313" key="8">
    <source>
        <dbReference type="EMBL" id="RCV18495.1"/>
    </source>
</evidence>
<accession>A0A368QKJ5</accession>
<evidence type="ECO:0000256" key="2">
    <source>
        <dbReference type="ARBA" id="ARBA00022614"/>
    </source>
</evidence>
<feature type="domain" description="Disease resistance protein winged helix" evidence="7">
    <location>
        <begin position="315"/>
        <end position="366"/>
    </location>
</feature>
<dbReference type="GO" id="GO:0002758">
    <property type="term" value="P:innate immune response-activating signaling pathway"/>
    <property type="evidence" value="ECO:0007669"/>
    <property type="project" value="UniProtKB-ARBA"/>
</dbReference>
<keyword evidence="4" id="KW-0547">Nucleotide-binding</keyword>
<dbReference type="InterPro" id="IPR042197">
    <property type="entry name" value="Apaf_helical"/>
</dbReference>
<sequence>MEGIMVSAATGAVNSLLTKLTALMGEEYKAQKGLFRDIAFLRDELSSMNVLLEKLAGVETLDPQVREWRNQVREMAYDIEDYIDSHMFQLHCELGKPSGAKEFFRRRVRKIQEIKARIIVASQRHDRYKVDEVAVGSGSANVVSIDPRLPALYVEAANLVGIDGPREDLIKLVTDEELSVRVVSIKNFVGFTGLVKKEDYAITKQSDEESLINALRSFLKDKRRVFGSEDKCPLHLKEVSTEIIKKCGGLPLAIITIGSLLSTKSDTREECITVRNSIGLGLEKNPDVEEMRAILSLSYNDLPLHLKTCLLYLAIYPKDYEIQMEDLVRRWIAEGFLKVEGRRNLMDVGKLYFNELINRSMIQPLDISYNG</sequence>
<evidence type="ECO:0000256" key="1">
    <source>
        <dbReference type="ARBA" id="ARBA00008894"/>
    </source>
</evidence>
<protein>
    <recommendedName>
        <fullName evidence="9">Rx N-terminal domain-containing protein</fullName>
    </recommendedName>
</protein>
<dbReference type="OrthoDB" id="598235at2759"/>
<reference evidence="8" key="2">
    <citation type="submission" date="2015-07" db="EMBL/GenBank/DDBJ databases">
        <authorList>
            <person name="Noorani M."/>
        </authorList>
    </citation>
    <scope>NUCLEOTIDE SEQUENCE</scope>
    <source>
        <strain evidence="8">Yugu1</strain>
    </source>
</reference>
<keyword evidence="2" id="KW-0433">Leucine-rich repeat</keyword>
<evidence type="ECO:0000256" key="3">
    <source>
        <dbReference type="ARBA" id="ARBA00022737"/>
    </source>
</evidence>
<keyword evidence="5" id="KW-0611">Plant defense</keyword>
<dbReference type="InterPro" id="IPR027417">
    <property type="entry name" value="P-loop_NTPase"/>
</dbReference>
<dbReference type="FunFam" id="1.10.10.10:FF:000322">
    <property type="entry name" value="Probable disease resistance protein At1g63360"/>
    <property type="match status" value="1"/>
</dbReference>
<dbReference type="Pfam" id="PF18052">
    <property type="entry name" value="Rx_N"/>
    <property type="match status" value="1"/>
</dbReference>
<organism evidence="8">
    <name type="scientific">Setaria italica</name>
    <name type="common">Foxtail millet</name>
    <name type="synonym">Panicum italicum</name>
    <dbReference type="NCBI Taxonomy" id="4555"/>
    <lineage>
        <taxon>Eukaryota</taxon>
        <taxon>Viridiplantae</taxon>
        <taxon>Streptophyta</taxon>
        <taxon>Embryophyta</taxon>
        <taxon>Tracheophyta</taxon>
        <taxon>Spermatophyta</taxon>
        <taxon>Magnoliopsida</taxon>
        <taxon>Liliopsida</taxon>
        <taxon>Poales</taxon>
        <taxon>Poaceae</taxon>
        <taxon>PACMAD clade</taxon>
        <taxon>Panicoideae</taxon>
        <taxon>Panicodae</taxon>
        <taxon>Paniceae</taxon>
        <taxon>Cenchrinae</taxon>
        <taxon>Setaria</taxon>
    </lineage>
</organism>
<dbReference type="InterPro" id="IPR044974">
    <property type="entry name" value="Disease_R_plants"/>
</dbReference>
<dbReference type="Pfam" id="PF23559">
    <property type="entry name" value="WHD_DRP"/>
    <property type="match status" value="1"/>
</dbReference>
<dbReference type="InterPro" id="IPR041118">
    <property type="entry name" value="Rx_N"/>
</dbReference>
<evidence type="ECO:0008006" key="9">
    <source>
        <dbReference type="Google" id="ProtNLM"/>
    </source>
</evidence>
<name>A0A368QKJ5_SETIT</name>
<dbReference type="Gene3D" id="1.10.8.430">
    <property type="entry name" value="Helical domain of apoptotic protease-activating factors"/>
    <property type="match status" value="1"/>
</dbReference>
<dbReference type="Gene3D" id="1.20.5.4130">
    <property type="match status" value="1"/>
</dbReference>
<evidence type="ECO:0000259" key="7">
    <source>
        <dbReference type="Pfam" id="PF23559"/>
    </source>
</evidence>
<dbReference type="CDD" id="cd14798">
    <property type="entry name" value="RX-CC_like"/>
    <property type="match status" value="1"/>
</dbReference>
<proteinExistence type="inferred from homology"/>
<dbReference type="STRING" id="4555.A0A368QKJ5"/>
<comment type="similarity">
    <text evidence="1">Belongs to the disease resistance NB-LRR family.</text>
</comment>
<feature type="domain" description="Disease resistance N-terminal" evidence="6">
    <location>
        <begin position="12"/>
        <end position="94"/>
    </location>
</feature>
<dbReference type="GO" id="GO:0042742">
    <property type="term" value="P:defense response to bacterium"/>
    <property type="evidence" value="ECO:0007669"/>
    <property type="project" value="UniProtKB-ARBA"/>
</dbReference>
<dbReference type="SUPFAM" id="SSF52540">
    <property type="entry name" value="P-loop containing nucleoside triphosphate hydrolases"/>
    <property type="match status" value="1"/>
</dbReference>
<dbReference type="GO" id="GO:0043531">
    <property type="term" value="F:ADP binding"/>
    <property type="evidence" value="ECO:0007669"/>
    <property type="project" value="InterPro"/>
</dbReference>
<dbReference type="AlphaFoldDB" id="A0A368QKJ5"/>
<keyword evidence="3" id="KW-0677">Repeat</keyword>